<sequence length="76" mass="8487">MFLSIRDTTPSHARIFHRFMNRAILENLPLVLLSVLKSNFTTLPIMLPIASRIILLYINPGNPGSLIHAITTLGYG</sequence>
<name>A0A5D2RFU3_GOSTO</name>
<dbReference type="EMBL" id="CM017611">
    <property type="protein sequence ID" value="TYI39679.1"/>
    <property type="molecule type" value="Genomic_DNA"/>
</dbReference>
<evidence type="ECO:0000313" key="2">
    <source>
        <dbReference type="Proteomes" id="UP000322667"/>
    </source>
</evidence>
<dbReference type="AlphaFoldDB" id="A0A5D2RFU3"/>
<keyword evidence="2" id="KW-1185">Reference proteome</keyword>
<accession>A0A5D2RFU3</accession>
<dbReference type="Proteomes" id="UP000322667">
    <property type="component" value="Chromosome A02"/>
</dbReference>
<organism evidence="1 2">
    <name type="scientific">Gossypium tomentosum</name>
    <name type="common">Hawaiian cotton</name>
    <name type="synonym">Gossypium sandvicense</name>
    <dbReference type="NCBI Taxonomy" id="34277"/>
    <lineage>
        <taxon>Eukaryota</taxon>
        <taxon>Viridiplantae</taxon>
        <taxon>Streptophyta</taxon>
        <taxon>Embryophyta</taxon>
        <taxon>Tracheophyta</taxon>
        <taxon>Spermatophyta</taxon>
        <taxon>Magnoliopsida</taxon>
        <taxon>eudicotyledons</taxon>
        <taxon>Gunneridae</taxon>
        <taxon>Pentapetalae</taxon>
        <taxon>rosids</taxon>
        <taxon>malvids</taxon>
        <taxon>Malvales</taxon>
        <taxon>Malvaceae</taxon>
        <taxon>Malvoideae</taxon>
        <taxon>Gossypium</taxon>
    </lineage>
</organism>
<gene>
    <name evidence="1" type="ORF">ES332_A02G111300v1</name>
</gene>
<protein>
    <submittedName>
        <fullName evidence="1">Uncharacterized protein</fullName>
    </submittedName>
</protein>
<proteinExistence type="predicted"/>
<reference evidence="1 2" key="1">
    <citation type="submission" date="2019-07" db="EMBL/GenBank/DDBJ databases">
        <title>WGS assembly of Gossypium tomentosum.</title>
        <authorList>
            <person name="Chen Z.J."/>
            <person name="Sreedasyam A."/>
            <person name="Ando A."/>
            <person name="Song Q."/>
            <person name="De L."/>
            <person name="Hulse-Kemp A."/>
            <person name="Ding M."/>
            <person name="Ye W."/>
            <person name="Kirkbride R."/>
            <person name="Jenkins J."/>
            <person name="Plott C."/>
            <person name="Lovell J."/>
            <person name="Lin Y.-M."/>
            <person name="Vaughn R."/>
            <person name="Liu B."/>
            <person name="Li W."/>
            <person name="Simpson S."/>
            <person name="Scheffler B."/>
            <person name="Saski C."/>
            <person name="Grover C."/>
            <person name="Hu G."/>
            <person name="Conover J."/>
            <person name="Carlson J."/>
            <person name="Shu S."/>
            <person name="Boston L."/>
            <person name="Williams M."/>
            <person name="Peterson D."/>
            <person name="Mcgee K."/>
            <person name="Jones D."/>
            <person name="Wendel J."/>
            <person name="Stelly D."/>
            <person name="Grimwood J."/>
            <person name="Schmutz J."/>
        </authorList>
    </citation>
    <scope>NUCLEOTIDE SEQUENCE [LARGE SCALE GENOMIC DNA]</scope>
    <source>
        <strain evidence="1">7179.01</strain>
    </source>
</reference>
<evidence type="ECO:0000313" key="1">
    <source>
        <dbReference type="EMBL" id="TYI39679.1"/>
    </source>
</evidence>